<dbReference type="Proteomes" id="UP000540685">
    <property type="component" value="Unassembled WGS sequence"/>
</dbReference>
<keyword evidence="2" id="KW-1185">Reference proteome</keyword>
<organism evidence="1 2">
    <name type="scientific">Streptosporangium becharense</name>
    <dbReference type="NCBI Taxonomy" id="1816182"/>
    <lineage>
        <taxon>Bacteria</taxon>
        <taxon>Bacillati</taxon>
        <taxon>Actinomycetota</taxon>
        <taxon>Actinomycetes</taxon>
        <taxon>Streptosporangiales</taxon>
        <taxon>Streptosporangiaceae</taxon>
        <taxon>Streptosporangium</taxon>
    </lineage>
</organism>
<comment type="caution">
    <text evidence="1">The sequence shown here is derived from an EMBL/GenBank/DDBJ whole genome shotgun (WGS) entry which is preliminary data.</text>
</comment>
<gene>
    <name evidence="1" type="ORF">F4562_003364</name>
</gene>
<name>A0A7W9MGM8_9ACTN</name>
<sequence>MSDPHITIALTFRTSAPSAAVLEGVIAALNRHAMPYELAAASCSTYDLDEVDDQ</sequence>
<evidence type="ECO:0000313" key="2">
    <source>
        <dbReference type="Proteomes" id="UP000540685"/>
    </source>
</evidence>
<reference evidence="1 2" key="1">
    <citation type="submission" date="2020-08" db="EMBL/GenBank/DDBJ databases">
        <title>Sequencing the genomes of 1000 actinobacteria strains.</title>
        <authorList>
            <person name="Klenk H.-P."/>
        </authorList>
    </citation>
    <scope>NUCLEOTIDE SEQUENCE [LARGE SCALE GENOMIC DNA]</scope>
    <source>
        <strain evidence="1 2">DSM 46887</strain>
    </source>
</reference>
<dbReference type="RefSeq" id="WP_184547565.1">
    <property type="nucleotide sequence ID" value="NZ_JACHMP010000001.1"/>
</dbReference>
<evidence type="ECO:0000313" key="1">
    <source>
        <dbReference type="EMBL" id="MBB5820302.1"/>
    </source>
</evidence>
<dbReference type="EMBL" id="JACHMP010000001">
    <property type="protein sequence ID" value="MBB5820302.1"/>
    <property type="molecule type" value="Genomic_DNA"/>
</dbReference>
<proteinExistence type="predicted"/>
<accession>A0A7W9MGM8</accession>
<protein>
    <submittedName>
        <fullName evidence="1">Uncharacterized protein</fullName>
    </submittedName>
</protein>
<dbReference type="AlphaFoldDB" id="A0A7W9MGM8"/>